<dbReference type="Proteomes" id="UP000479000">
    <property type="component" value="Unassembled WGS sequence"/>
</dbReference>
<proteinExistence type="predicted"/>
<evidence type="ECO:0000313" key="2">
    <source>
        <dbReference type="Proteomes" id="UP000479000"/>
    </source>
</evidence>
<name>A0A6H5H1E7_9HEMI</name>
<keyword evidence="2" id="KW-1185">Reference proteome</keyword>
<sequence length="220" mass="24325">MGRSPSLPQLRIRPFSEKQTHPAAHSVGLWRVQSDLLTRQTLPEASQGVGVRTDKLQALPGSSIPIGSMKTFSHSLIIHTFIPGTWKVGELNPLHVIPYGLAWLLGNIASQSQHGTEAELRTVPTLSSNLRKCLLRRIVYHLEGIDATLSCYRCVKNLHDHSLPLFSRTGSRNGVGTFGPGHQLRISRISSRRAIQTVLLSGPLASQVVMFPNAFYFDIY</sequence>
<evidence type="ECO:0000313" key="1">
    <source>
        <dbReference type="EMBL" id="CAB0010399.1"/>
    </source>
</evidence>
<gene>
    <name evidence="1" type="ORF">NTEN_LOCUS15443</name>
</gene>
<protein>
    <submittedName>
        <fullName evidence="1">Uncharacterized protein</fullName>
    </submittedName>
</protein>
<dbReference type="AlphaFoldDB" id="A0A6H5H1E7"/>
<organism evidence="1 2">
    <name type="scientific">Nesidiocoris tenuis</name>
    <dbReference type="NCBI Taxonomy" id="355587"/>
    <lineage>
        <taxon>Eukaryota</taxon>
        <taxon>Metazoa</taxon>
        <taxon>Ecdysozoa</taxon>
        <taxon>Arthropoda</taxon>
        <taxon>Hexapoda</taxon>
        <taxon>Insecta</taxon>
        <taxon>Pterygota</taxon>
        <taxon>Neoptera</taxon>
        <taxon>Paraneoptera</taxon>
        <taxon>Hemiptera</taxon>
        <taxon>Heteroptera</taxon>
        <taxon>Panheteroptera</taxon>
        <taxon>Cimicomorpha</taxon>
        <taxon>Miridae</taxon>
        <taxon>Dicyphina</taxon>
        <taxon>Nesidiocoris</taxon>
    </lineage>
</organism>
<dbReference type="EMBL" id="CADCXU010023025">
    <property type="protein sequence ID" value="CAB0010399.1"/>
    <property type="molecule type" value="Genomic_DNA"/>
</dbReference>
<reference evidence="1 2" key="1">
    <citation type="submission" date="2020-02" db="EMBL/GenBank/DDBJ databases">
        <authorList>
            <person name="Ferguson B K."/>
        </authorList>
    </citation>
    <scope>NUCLEOTIDE SEQUENCE [LARGE SCALE GENOMIC DNA]</scope>
</reference>
<accession>A0A6H5H1E7</accession>